<proteinExistence type="inferred from homology"/>
<dbReference type="PANTHER" id="PTHR43618">
    <property type="entry name" value="7-ALPHA-HYDROXYSTEROID DEHYDROGENASE"/>
    <property type="match status" value="1"/>
</dbReference>
<dbReference type="InterPro" id="IPR002347">
    <property type="entry name" value="SDR_fam"/>
</dbReference>
<dbReference type="InterPro" id="IPR052178">
    <property type="entry name" value="Sec_Metab_Biosynth_SDR"/>
</dbReference>
<protein>
    <submittedName>
        <fullName evidence="4">Rhamnolipids biosynthesis 3-oxoacyl-[acyl-carrier-protein] reductase</fullName>
    </submittedName>
</protein>
<name>A0A8T9CJ46_9HELO</name>
<evidence type="ECO:0000313" key="4">
    <source>
        <dbReference type="EMBL" id="TVY85226.1"/>
    </source>
</evidence>
<evidence type="ECO:0000256" key="3">
    <source>
        <dbReference type="ARBA" id="ARBA00023002"/>
    </source>
</evidence>
<keyword evidence="3" id="KW-0560">Oxidoreductase</keyword>
<keyword evidence="2" id="KW-0521">NADP</keyword>
<gene>
    <name evidence="4" type="primary">rhlG_2</name>
    <name evidence="4" type="ORF">LSUE1_G000367</name>
</gene>
<dbReference type="PANTHER" id="PTHR43618:SF4">
    <property type="entry name" value="SHORT CHAIN DEHYDROGENASE_REDUCTASE FAMILY (AFU_ORTHOLOGUE AFUA_7G04540)"/>
    <property type="match status" value="1"/>
</dbReference>
<dbReference type="GO" id="GO:0016491">
    <property type="term" value="F:oxidoreductase activity"/>
    <property type="evidence" value="ECO:0007669"/>
    <property type="project" value="UniProtKB-KW"/>
</dbReference>
<dbReference type="Proteomes" id="UP000469558">
    <property type="component" value="Unassembled WGS sequence"/>
</dbReference>
<sequence>MASAEVNSLFSVKGRKALVTGGTSGIGLMISKGLVTNGAKVYVCGLESDPIKEVEATLNDLGNTSGGSAVG</sequence>
<dbReference type="InterPro" id="IPR036291">
    <property type="entry name" value="NAD(P)-bd_dom_sf"/>
</dbReference>
<dbReference type="Pfam" id="PF00106">
    <property type="entry name" value="adh_short"/>
    <property type="match status" value="1"/>
</dbReference>
<dbReference type="Gene3D" id="3.40.50.720">
    <property type="entry name" value="NAD(P)-binding Rossmann-like Domain"/>
    <property type="match status" value="1"/>
</dbReference>
<keyword evidence="5" id="KW-1185">Reference proteome</keyword>
<dbReference type="AlphaFoldDB" id="A0A8T9CJ46"/>
<organism evidence="4 5">
    <name type="scientific">Lachnellula suecica</name>
    <dbReference type="NCBI Taxonomy" id="602035"/>
    <lineage>
        <taxon>Eukaryota</taxon>
        <taxon>Fungi</taxon>
        <taxon>Dikarya</taxon>
        <taxon>Ascomycota</taxon>
        <taxon>Pezizomycotina</taxon>
        <taxon>Leotiomycetes</taxon>
        <taxon>Helotiales</taxon>
        <taxon>Lachnaceae</taxon>
        <taxon>Lachnellula</taxon>
    </lineage>
</organism>
<evidence type="ECO:0000256" key="1">
    <source>
        <dbReference type="ARBA" id="ARBA00006484"/>
    </source>
</evidence>
<dbReference type="OrthoDB" id="2898618at2759"/>
<reference evidence="4 5" key="1">
    <citation type="submission" date="2018-05" db="EMBL/GenBank/DDBJ databases">
        <title>Genome sequencing and assembly of the regulated plant pathogen Lachnellula willkommii and related sister species for the development of diagnostic species identification markers.</title>
        <authorList>
            <person name="Giroux E."/>
            <person name="Bilodeau G."/>
        </authorList>
    </citation>
    <scope>NUCLEOTIDE SEQUENCE [LARGE SCALE GENOMIC DNA]</scope>
    <source>
        <strain evidence="4 5">CBS 268.59</strain>
    </source>
</reference>
<accession>A0A8T9CJ46</accession>
<comment type="caution">
    <text evidence="4">The sequence shown here is derived from an EMBL/GenBank/DDBJ whole genome shotgun (WGS) entry which is preliminary data.</text>
</comment>
<evidence type="ECO:0000313" key="5">
    <source>
        <dbReference type="Proteomes" id="UP000469558"/>
    </source>
</evidence>
<evidence type="ECO:0000256" key="2">
    <source>
        <dbReference type="ARBA" id="ARBA00022857"/>
    </source>
</evidence>
<dbReference type="EMBL" id="QGMK01000021">
    <property type="protein sequence ID" value="TVY85226.1"/>
    <property type="molecule type" value="Genomic_DNA"/>
</dbReference>
<comment type="similarity">
    <text evidence="1">Belongs to the short-chain dehydrogenases/reductases (SDR) family.</text>
</comment>
<dbReference type="SUPFAM" id="SSF51735">
    <property type="entry name" value="NAD(P)-binding Rossmann-fold domains"/>
    <property type="match status" value="1"/>
</dbReference>